<organism evidence="1 2">
    <name type="scientific">Antarcticirhabdus aurantiaca</name>
    <dbReference type="NCBI Taxonomy" id="2606717"/>
    <lineage>
        <taxon>Bacteria</taxon>
        <taxon>Pseudomonadati</taxon>
        <taxon>Pseudomonadota</taxon>
        <taxon>Alphaproteobacteria</taxon>
        <taxon>Hyphomicrobiales</taxon>
        <taxon>Aurantimonadaceae</taxon>
        <taxon>Antarcticirhabdus</taxon>
    </lineage>
</organism>
<dbReference type="Proteomes" id="UP001163223">
    <property type="component" value="Chromosome"/>
</dbReference>
<sequence>MSAALEMPAPDYAALLHAIFAGNERYHATAAMRDSYEPGEKVVPAYAARREPVTLSAWQRHLDGGDGLVVAPIRDDDTCIFGCLDVDSYDVNHADLVAKIEHQKLPLVVCKSKSGGAHIYLFASEPVSARNMRAVLDNMRATLGLPSATEVFPKQEILSEGTDNPSVLNMPYHGGDHTSRYGVRSGGMPMDLEQFVAAVEKSRVSAAQVAALAAARPASSPASSRQAPAERADVDARDVADRLVRWAATIAAAPVRGANNVLASVLFAAGRWTRDTDLTEAAVRAALLPAWVERHRRSQDPEGDRQAERVFDDIFRRQIAKGRAKGRPVEKGEADVPVVTSLSDVTPQPIEWLWPGRFAMGKVSMLAGQPGLGKSNLALWIGAQVTRGGRWPEGEGTAPEGDVILLSAEDDPTDTIRPRWDAAGGDPARARVVEAVRTGKGQRGFDLGRDVAMLGDILAQQPDTRLVIIDPVSAYLGSIDSHRNTDVRGILAPVQKLAEEHRVAVLLVSHLRKAGGEAINAIQGSGAFVAAVRTACIVTKEVEVTEGEDGHKQKEETGRRILSVAKNNLGPDGDEQSLAYRIVVRDNGDGITAPAVSWDGRVKISADEALNPSVREERRGKKIDEARALLRRLLKEGAMPAIEVKTRAGELGIGERTLEAAKADVGVIAKKEQGRGGRWMWHLPGVEQELPI</sequence>
<reference evidence="1" key="1">
    <citation type="submission" date="2022-11" db="EMBL/GenBank/DDBJ databases">
        <title>beta-Carotene-producing bacterium, Jeongeuplla avenae sp. nov., alleviates the salt stress of Arabidopsis seedlings.</title>
        <authorList>
            <person name="Jiang L."/>
            <person name="Lee J."/>
        </authorList>
    </citation>
    <scope>NUCLEOTIDE SEQUENCE</scope>
    <source>
        <strain evidence="1">DY_R2A_6</strain>
    </source>
</reference>
<evidence type="ECO:0000313" key="1">
    <source>
        <dbReference type="EMBL" id="WAJ27044.1"/>
    </source>
</evidence>
<name>A0ACD4NJN8_9HYPH</name>
<dbReference type="EMBL" id="CP113520">
    <property type="protein sequence ID" value="WAJ27044.1"/>
    <property type="molecule type" value="Genomic_DNA"/>
</dbReference>
<proteinExistence type="predicted"/>
<accession>A0ACD4NJN8</accession>
<keyword evidence="2" id="KW-1185">Reference proteome</keyword>
<protein>
    <submittedName>
        <fullName evidence="1">AAA family ATPase</fullName>
    </submittedName>
</protein>
<evidence type="ECO:0000313" key="2">
    <source>
        <dbReference type="Proteomes" id="UP001163223"/>
    </source>
</evidence>
<gene>
    <name evidence="1" type="ORF">OXU80_19560</name>
</gene>